<dbReference type="Pfam" id="PF04847">
    <property type="entry name" value="Calcipressin"/>
    <property type="match status" value="1"/>
</dbReference>
<dbReference type="OrthoDB" id="17212at2759"/>
<dbReference type="Proteomes" id="UP000002037">
    <property type="component" value="Unassembled WGS sequence"/>
</dbReference>
<dbReference type="VEuPathDB" id="FungiDB:CTRG_02981"/>
<name>C5M9A9_CANTT</name>
<dbReference type="GO" id="GO:0008597">
    <property type="term" value="F:calcium-dependent protein serine/threonine phosphatase regulator activity"/>
    <property type="evidence" value="ECO:0007669"/>
    <property type="project" value="TreeGrafter"/>
</dbReference>
<dbReference type="GO" id="GO:0005634">
    <property type="term" value="C:nucleus"/>
    <property type="evidence" value="ECO:0007669"/>
    <property type="project" value="TreeGrafter"/>
</dbReference>
<dbReference type="eggNOG" id="KOG4019">
    <property type="taxonomic scope" value="Eukaryota"/>
</dbReference>
<organism evidence="3 4">
    <name type="scientific">Candida tropicalis (strain ATCC MYA-3404 / T1)</name>
    <name type="common">Yeast</name>
    <dbReference type="NCBI Taxonomy" id="294747"/>
    <lineage>
        <taxon>Eukaryota</taxon>
        <taxon>Fungi</taxon>
        <taxon>Dikarya</taxon>
        <taxon>Ascomycota</taxon>
        <taxon>Saccharomycotina</taxon>
        <taxon>Pichiomycetes</taxon>
        <taxon>Debaryomycetaceae</taxon>
        <taxon>Candida/Lodderomyces clade</taxon>
        <taxon>Candida</taxon>
    </lineage>
</organism>
<dbReference type="InterPro" id="IPR006931">
    <property type="entry name" value="Calcipressin"/>
</dbReference>
<accession>C5M9A9</accession>
<dbReference type="PANTHER" id="PTHR10300:SF14">
    <property type="entry name" value="PROTEIN SARAH"/>
    <property type="match status" value="1"/>
</dbReference>
<comment type="similarity">
    <text evidence="1">Belongs to the RCAN family.</text>
</comment>
<proteinExistence type="inferred from homology"/>
<evidence type="ECO:0000313" key="4">
    <source>
        <dbReference type="Proteomes" id="UP000002037"/>
    </source>
</evidence>
<evidence type="ECO:0000256" key="1">
    <source>
        <dbReference type="ARBA" id="ARBA00008209"/>
    </source>
</evidence>
<dbReference type="AlphaFoldDB" id="C5M9A9"/>
<evidence type="ECO:0008006" key="5">
    <source>
        <dbReference type="Google" id="ProtNLM"/>
    </source>
</evidence>
<feature type="compositionally biased region" description="Acidic residues" evidence="2">
    <location>
        <begin position="142"/>
        <end position="152"/>
    </location>
</feature>
<dbReference type="EMBL" id="GG692397">
    <property type="protein sequence ID" value="EER34163.1"/>
    <property type="molecule type" value="Genomic_DNA"/>
</dbReference>
<dbReference type="RefSeq" id="XP_002548684.1">
    <property type="nucleotide sequence ID" value="XM_002548638.1"/>
</dbReference>
<evidence type="ECO:0000256" key="2">
    <source>
        <dbReference type="SAM" id="MobiDB-lite"/>
    </source>
</evidence>
<dbReference type="GO" id="GO:0005737">
    <property type="term" value="C:cytoplasm"/>
    <property type="evidence" value="ECO:0007669"/>
    <property type="project" value="TreeGrafter"/>
</dbReference>
<dbReference type="PANTHER" id="PTHR10300">
    <property type="entry name" value="CALCIPRESSIN"/>
    <property type="match status" value="1"/>
</dbReference>
<dbReference type="GeneID" id="8298466"/>
<keyword evidence="4" id="KW-1185">Reference proteome</keyword>
<dbReference type="HOGENOM" id="CLU_113368_0_0_1"/>
<dbReference type="STRING" id="294747.C5M9A9"/>
<evidence type="ECO:0000313" key="3">
    <source>
        <dbReference type="EMBL" id="EER34163.1"/>
    </source>
</evidence>
<dbReference type="GO" id="GO:0019722">
    <property type="term" value="P:calcium-mediated signaling"/>
    <property type="evidence" value="ECO:0007669"/>
    <property type="project" value="InterPro"/>
</dbReference>
<dbReference type="KEGG" id="ctp:CTRG_02981"/>
<feature type="region of interest" description="Disordered" evidence="2">
    <location>
        <begin position="139"/>
        <end position="168"/>
    </location>
</feature>
<gene>
    <name evidence="3" type="ORF">CTRG_02981</name>
</gene>
<reference evidence="3 4" key="1">
    <citation type="journal article" date="2009" name="Nature">
        <title>Evolution of pathogenicity and sexual reproduction in eight Candida genomes.</title>
        <authorList>
            <person name="Butler G."/>
            <person name="Rasmussen M.D."/>
            <person name="Lin M.F."/>
            <person name="Santos M.A."/>
            <person name="Sakthikumar S."/>
            <person name="Munro C.A."/>
            <person name="Rheinbay E."/>
            <person name="Grabherr M."/>
            <person name="Forche A."/>
            <person name="Reedy J.L."/>
            <person name="Agrafioti I."/>
            <person name="Arnaud M.B."/>
            <person name="Bates S."/>
            <person name="Brown A.J."/>
            <person name="Brunke S."/>
            <person name="Costanzo M.C."/>
            <person name="Fitzpatrick D.A."/>
            <person name="de Groot P.W."/>
            <person name="Harris D."/>
            <person name="Hoyer L.L."/>
            <person name="Hube B."/>
            <person name="Klis F.M."/>
            <person name="Kodira C."/>
            <person name="Lennard N."/>
            <person name="Logue M.E."/>
            <person name="Martin R."/>
            <person name="Neiman A.M."/>
            <person name="Nikolaou E."/>
            <person name="Quail M.A."/>
            <person name="Quinn J."/>
            <person name="Santos M.C."/>
            <person name="Schmitzberger F.F."/>
            <person name="Sherlock G."/>
            <person name="Shah P."/>
            <person name="Silverstein K.A."/>
            <person name="Skrzypek M.S."/>
            <person name="Soll D."/>
            <person name="Staggs R."/>
            <person name="Stansfield I."/>
            <person name="Stumpf M.P."/>
            <person name="Sudbery P.E."/>
            <person name="Srikantha T."/>
            <person name="Zeng Q."/>
            <person name="Berman J."/>
            <person name="Berriman M."/>
            <person name="Heitman J."/>
            <person name="Gow N.A."/>
            <person name="Lorenz M.C."/>
            <person name="Birren B.W."/>
            <person name="Kellis M."/>
            <person name="Cuomo C.A."/>
        </authorList>
    </citation>
    <scope>NUCLEOTIDE SEQUENCE [LARGE SCALE GENOMIC DNA]</scope>
    <source>
        <strain evidence="4">ATCC MYA-3404 / T1</strain>
    </source>
</reference>
<sequence>MKRNPTNTLIVTNIPNSLYDDPQPLVKYLTSHQQHVMELTVLNNFKRFLIRCDSSTTASEIKQIIENSPDFNDFNITYSLKDNKIGPQFLEIPKDLEMKRFLISPPGSPHAEWDNWDKVEEGPNEQNIHDYLWEKLGKLSDDEHEEAEEDNQQNEIKIQVPTIVLDPS</sequence>
<protein>
    <recommendedName>
        <fullName evidence="5">Calcipressin</fullName>
    </recommendedName>
</protein>